<dbReference type="GO" id="GO:0005524">
    <property type="term" value="F:ATP binding"/>
    <property type="evidence" value="ECO:0007669"/>
    <property type="project" value="UniProtKB-KW"/>
</dbReference>
<evidence type="ECO:0000256" key="12">
    <source>
        <dbReference type="ARBA" id="ARBA00023242"/>
    </source>
</evidence>
<dbReference type="InterPro" id="IPR049730">
    <property type="entry name" value="SNF2/RAD54-like_C"/>
</dbReference>
<dbReference type="Gene3D" id="3.40.50.300">
    <property type="entry name" value="P-loop containing nucleotide triphosphate hydrolases"/>
    <property type="match status" value="1"/>
</dbReference>
<dbReference type="Pfam" id="PF00176">
    <property type="entry name" value="SNF2-rel_dom"/>
    <property type="match status" value="1"/>
</dbReference>
<dbReference type="InterPro" id="IPR001650">
    <property type="entry name" value="Helicase_C-like"/>
</dbReference>
<dbReference type="PROSITE" id="PS51192">
    <property type="entry name" value="HELICASE_ATP_BIND_1"/>
    <property type="match status" value="1"/>
</dbReference>
<evidence type="ECO:0000256" key="4">
    <source>
        <dbReference type="ARBA" id="ARBA00022801"/>
    </source>
</evidence>
<feature type="compositionally biased region" description="Basic and acidic residues" evidence="13">
    <location>
        <begin position="1087"/>
        <end position="1099"/>
    </location>
</feature>
<evidence type="ECO:0000256" key="2">
    <source>
        <dbReference type="ARBA" id="ARBA00009220"/>
    </source>
</evidence>
<dbReference type="GO" id="GO:0003677">
    <property type="term" value="F:DNA binding"/>
    <property type="evidence" value="ECO:0007669"/>
    <property type="project" value="UniProtKB-KW"/>
</dbReference>
<dbReference type="GO" id="GO:0004386">
    <property type="term" value="F:helicase activity"/>
    <property type="evidence" value="ECO:0007669"/>
    <property type="project" value="UniProtKB-KW"/>
</dbReference>
<dbReference type="Proteomes" id="UP000195570">
    <property type="component" value="Unassembled WGS sequence"/>
</dbReference>
<evidence type="ECO:0000256" key="5">
    <source>
        <dbReference type="ARBA" id="ARBA00022806"/>
    </source>
</evidence>
<comment type="caution">
    <text evidence="16">The sequence shown here is derived from an EMBL/GenBank/DDBJ whole genome shotgun (WGS) entry which is preliminary data.</text>
</comment>
<feature type="domain" description="Helicase C-terminal" evidence="15">
    <location>
        <begin position="840"/>
        <end position="1000"/>
    </location>
</feature>
<sequence length="1211" mass="139603">MSSSRKRPRESGVGDLHITVEAQQADGIPPTACARHLSLLLQQRQQQRLRLAAAPLSFSYAPVTVLSPWQRVTLSSFQRLHGSEQDERHAVGLRRALQRDLGRYMEDTKRREERIRAEQREARARLGARLSTAVGKLWSRRGDIFQQLLAVEFDEVKQRRAEQRQEDLLREAENLTRTLLESIFSDVKCNDKDDGGRGGNISENVVALLEGGDETNISCGAQLETSLSLLDTQGGSRQLRDYQRSALRWMTNLYSRGLNGILADEMGLGKTIQTIALLAYYAEYKNDWGPHLIVVPTTVVLNWKAEFQRWCPGLQVIVYMGSKKERHRVRQGWMQEDAFNICITSYNQVVKDRVVFRRRPWGFLVLDEAHQVKNFMSKKWQSLFDLQVEYRLLLTGTPLQNSIMELWSLFHLLLPSASAFSSDQEFREWFSNPMEEMVTGRAALNEGIVRRLQALLRPFMLRRLKKDVEAQLPSKTEKVVMCRLSRRQRMLYDDYMQLAETRERISGGARGVLGVLLALRKVCNHPDMFEERRTVTPMALDHQSEIVIEVPRDVLLRGNNYSGCYRFQKWRLCIDDVSLPSQRGEPHDVARVEDGTLFDDSWLHCTKLYVLTVDHWWRMQEQEISRYIARYSTDNFHWPSDVPRIPPGNEGLSEDIMSVIQNYVEEEMMTTDQRRRMTTAIQVERYHRMSASVCVGYPNCLHIALPFQEQEDVRWGEGKCCALSHLPRGLRPTLRQRVNAVLPIAFKVAVYVPAAVAARPPRLHCRLPVAHYQSFRAHCRRSLAPLLAIALPPPASQFSRKTSNRANLFDASPFLYELWPLYVRRCFSFPDRHLLIHDCGKLQFLKHCLKQLRREGHRMLIFTQFVHMLNILERFLALIGLPYLRIDGSTQPERRQAYVDWFNEDERITCMILSTRSGGIGLNLTGADTVIFYDSDWNPTMDLQAQDRCHRIGQTKPVTIYRLISEHTVEESILQKARERKKLNNVVIRGGQFHAMANVDDVYEDTSAALAALSNPVQLRSFFHDLDEDATVVADDPLPGNGHQDNGGRCDIKEGSGTENNEAVDIRVEMMRLEDQEDREAQQNVEEELRKLEEQKRNDEEELGDEDKDEEDEDEDGHPQQRRGEGREEGEMMADPMVAVSLMSGRGSPAVLQKRRDILRRQRTPLDQLLSLQYAVCHNVEARRRYAGLCESYARQVGEDELPLFTETFNS</sequence>
<keyword evidence="6" id="KW-0067">ATP-binding</keyword>
<name>A0A1G4I5S8_TRYEQ</name>
<dbReference type="GO" id="GO:0016887">
    <property type="term" value="F:ATP hydrolysis activity"/>
    <property type="evidence" value="ECO:0007669"/>
    <property type="project" value="TreeGrafter"/>
</dbReference>
<evidence type="ECO:0000256" key="1">
    <source>
        <dbReference type="ARBA" id="ARBA00004123"/>
    </source>
</evidence>
<evidence type="ECO:0000256" key="6">
    <source>
        <dbReference type="ARBA" id="ARBA00022840"/>
    </source>
</evidence>
<keyword evidence="12" id="KW-0539">Nucleus</keyword>
<dbReference type="PANTHER" id="PTHR45685">
    <property type="entry name" value="HELICASE SRCAP-RELATED"/>
    <property type="match status" value="1"/>
</dbReference>
<dbReference type="InterPro" id="IPR000330">
    <property type="entry name" value="SNF2_N"/>
</dbReference>
<dbReference type="PANTHER" id="PTHR45685:SF1">
    <property type="entry name" value="HELICASE SRCAP"/>
    <property type="match status" value="1"/>
</dbReference>
<keyword evidence="9" id="KW-0238">DNA-binding</keyword>
<evidence type="ECO:0000256" key="11">
    <source>
        <dbReference type="ARBA" id="ARBA00023163"/>
    </source>
</evidence>
<comment type="subcellular location">
    <subcellularLocation>
        <location evidence="1">Nucleus</location>
    </subcellularLocation>
</comment>
<evidence type="ECO:0000313" key="17">
    <source>
        <dbReference type="Proteomes" id="UP000195570"/>
    </source>
</evidence>
<feature type="compositionally biased region" description="Acidic residues" evidence="13">
    <location>
        <begin position="1100"/>
        <end position="1116"/>
    </location>
</feature>
<feature type="domain" description="Helicase ATP-binding" evidence="14">
    <location>
        <begin position="251"/>
        <end position="416"/>
    </location>
</feature>
<dbReference type="PROSITE" id="PS51194">
    <property type="entry name" value="HELICASE_CTER"/>
    <property type="match status" value="1"/>
</dbReference>
<evidence type="ECO:0000259" key="14">
    <source>
        <dbReference type="PROSITE" id="PS51192"/>
    </source>
</evidence>
<keyword evidence="10" id="KW-0010">Activator</keyword>
<evidence type="ECO:0000256" key="10">
    <source>
        <dbReference type="ARBA" id="ARBA00023159"/>
    </source>
</evidence>
<dbReference type="InterPro" id="IPR027417">
    <property type="entry name" value="P-loop_NTPase"/>
</dbReference>
<evidence type="ECO:0000256" key="3">
    <source>
        <dbReference type="ARBA" id="ARBA00022741"/>
    </source>
</evidence>
<accession>A0A1G4I5S8</accession>
<evidence type="ECO:0000259" key="15">
    <source>
        <dbReference type="PROSITE" id="PS51194"/>
    </source>
</evidence>
<evidence type="ECO:0000256" key="13">
    <source>
        <dbReference type="SAM" id="MobiDB-lite"/>
    </source>
</evidence>
<keyword evidence="17" id="KW-1185">Reference proteome</keyword>
<feature type="compositionally biased region" description="Basic and acidic residues" evidence="13">
    <location>
        <begin position="1117"/>
        <end position="1130"/>
    </location>
</feature>
<dbReference type="Gene3D" id="1.20.120.850">
    <property type="entry name" value="SWI2/SNF2 ATPases, N-terminal domain"/>
    <property type="match status" value="1"/>
</dbReference>
<dbReference type="GO" id="GO:0006338">
    <property type="term" value="P:chromatin remodeling"/>
    <property type="evidence" value="ECO:0007669"/>
    <property type="project" value="TreeGrafter"/>
</dbReference>
<dbReference type="SUPFAM" id="SSF52540">
    <property type="entry name" value="P-loop containing nucleoside triphosphate hydrolases"/>
    <property type="match status" value="2"/>
</dbReference>
<proteinExistence type="inferred from homology"/>
<keyword evidence="4" id="KW-0378">Hydrolase</keyword>
<evidence type="ECO:0000313" key="16">
    <source>
        <dbReference type="EMBL" id="SCU67116.1"/>
    </source>
</evidence>
<evidence type="ECO:0000256" key="9">
    <source>
        <dbReference type="ARBA" id="ARBA00023125"/>
    </source>
</evidence>
<keyword evidence="7" id="KW-0156">Chromatin regulator</keyword>
<dbReference type="SMART" id="SM00487">
    <property type="entry name" value="DEXDc"/>
    <property type="match status" value="1"/>
</dbReference>
<dbReference type="GeneID" id="92381753"/>
<protein>
    <submittedName>
        <fullName evidence="16">SWI/SNF-related helicase, putative</fullName>
    </submittedName>
</protein>
<dbReference type="SMART" id="SM00490">
    <property type="entry name" value="HELICc"/>
    <property type="match status" value="1"/>
</dbReference>
<keyword evidence="3" id="KW-0547">Nucleotide-binding</keyword>
<feature type="compositionally biased region" description="Basic and acidic residues" evidence="13">
    <location>
        <begin position="1064"/>
        <end position="1074"/>
    </location>
</feature>
<keyword evidence="5 16" id="KW-0347">Helicase</keyword>
<dbReference type="Gene3D" id="3.40.50.10810">
    <property type="entry name" value="Tandem AAA-ATPase domain"/>
    <property type="match status" value="1"/>
</dbReference>
<keyword evidence="11" id="KW-0804">Transcription</keyword>
<dbReference type="InterPro" id="IPR014001">
    <property type="entry name" value="Helicase_ATP-bd"/>
</dbReference>
<evidence type="ECO:0000256" key="7">
    <source>
        <dbReference type="ARBA" id="ARBA00022853"/>
    </source>
</evidence>
<dbReference type="CDD" id="cd18793">
    <property type="entry name" value="SF2_C_SNF"/>
    <property type="match status" value="1"/>
</dbReference>
<dbReference type="FunFam" id="3.40.50.10810:FF:000051">
    <property type="entry name" value="Helicase SWR1"/>
    <property type="match status" value="1"/>
</dbReference>
<keyword evidence="8" id="KW-0805">Transcription regulation</keyword>
<dbReference type="GO" id="GO:0042393">
    <property type="term" value="F:histone binding"/>
    <property type="evidence" value="ECO:0007669"/>
    <property type="project" value="TreeGrafter"/>
</dbReference>
<dbReference type="VEuPathDB" id="TriTrypDB:TEOVI_000781900"/>
<dbReference type="InterPro" id="IPR038718">
    <property type="entry name" value="SNF2-like_sf"/>
</dbReference>
<feature type="compositionally biased region" description="Basic and acidic residues" evidence="13">
    <location>
        <begin position="1046"/>
        <end position="1056"/>
    </location>
</feature>
<dbReference type="GO" id="GO:0000812">
    <property type="term" value="C:Swr1 complex"/>
    <property type="evidence" value="ECO:0007669"/>
    <property type="project" value="TreeGrafter"/>
</dbReference>
<dbReference type="InterPro" id="IPR050520">
    <property type="entry name" value="INO80/SWR1_helicase"/>
</dbReference>
<evidence type="ECO:0000256" key="8">
    <source>
        <dbReference type="ARBA" id="ARBA00023015"/>
    </source>
</evidence>
<gene>
    <name evidence="16" type="ORF">TEOVI_000781900</name>
</gene>
<dbReference type="EMBL" id="CZPT02000689">
    <property type="protein sequence ID" value="SCU67116.1"/>
    <property type="molecule type" value="Genomic_DNA"/>
</dbReference>
<dbReference type="RefSeq" id="XP_067078476.1">
    <property type="nucleotide sequence ID" value="XM_067222375.1"/>
</dbReference>
<dbReference type="CDD" id="cd18003">
    <property type="entry name" value="DEXQc_SRCAP"/>
    <property type="match status" value="1"/>
</dbReference>
<comment type="similarity">
    <text evidence="2">Belongs to the SNF2/RAD54 helicase family. SWR1 subfamily.</text>
</comment>
<dbReference type="Pfam" id="PF00271">
    <property type="entry name" value="Helicase_C"/>
    <property type="match status" value="1"/>
</dbReference>
<organism evidence="16 17">
    <name type="scientific">Trypanosoma equiperdum</name>
    <dbReference type="NCBI Taxonomy" id="5694"/>
    <lineage>
        <taxon>Eukaryota</taxon>
        <taxon>Discoba</taxon>
        <taxon>Euglenozoa</taxon>
        <taxon>Kinetoplastea</taxon>
        <taxon>Metakinetoplastina</taxon>
        <taxon>Trypanosomatida</taxon>
        <taxon>Trypanosomatidae</taxon>
        <taxon>Trypanosoma</taxon>
    </lineage>
</organism>
<feature type="region of interest" description="Disordered" evidence="13">
    <location>
        <begin position="1033"/>
        <end position="1132"/>
    </location>
</feature>
<reference evidence="16" key="1">
    <citation type="submission" date="2016-09" db="EMBL/GenBank/DDBJ databases">
        <authorList>
            <person name="Hebert L."/>
            <person name="Moumen B."/>
        </authorList>
    </citation>
    <scope>NUCLEOTIDE SEQUENCE [LARGE SCALE GENOMIC DNA]</scope>
    <source>
        <strain evidence="16">OVI</strain>
    </source>
</reference>
<dbReference type="AlphaFoldDB" id="A0A1G4I5S8"/>